<evidence type="ECO:0000313" key="2">
    <source>
        <dbReference type="Proteomes" id="UP000199427"/>
    </source>
</evidence>
<reference evidence="1 2" key="1">
    <citation type="submission" date="2016-10" db="EMBL/GenBank/DDBJ databases">
        <authorList>
            <person name="de Groot N.N."/>
        </authorList>
    </citation>
    <scope>NUCLEOTIDE SEQUENCE [LARGE SCALE GENOMIC DNA]</scope>
    <source>
        <strain evidence="1 2">DSM 21633</strain>
    </source>
</reference>
<dbReference type="Pfam" id="PF11553">
    <property type="entry name" value="DUF3231"/>
    <property type="match status" value="2"/>
</dbReference>
<dbReference type="Proteomes" id="UP000199427">
    <property type="component" value="Unassembled WGS sequence"/>
</dbReference>
<evidence type="ECO:0008006" key="3">
    <source>
        <dbReference type="Google" id="ProtNLM"/>
    </source>
</evidence>
<dbReference type="OrthoDB" id="1675670at2"/>
<dbReference type="RefSeq" id="WP_091776020.1">
    <property type="nucleotide sequence ID" value="NZ_CAESCL010000075.1"/>
</dbReference>
<proteinExistence type="predicted"/>
<protein>
    <recommendedName>
        <fullName evidence="3">DUF3231 family protein</fullName>
    </recommendedName>
</protein>
<evidence type="ECO:0000313" key="1">
    <source>
        <dbReference type="EMBL" id="SER19463.1"/>
    </source>
</evidence>
<name>A0A1H9M8K3_9BACI</name>
<dbReference type="Gene3D" id="1.20.1260.10">
    <property type="match status" value="2"/>
</dbReference>
<organism evidence="1 2">
    <name type="scientific">Piscibacillus halophilus</name>
    <dbReference type="NCBI Taxonomy" id="571933"/>
    <lineage>
        <taxon>Bacteria</taxon>
        <taxon>Bacillati</taxon>
        <taxon>Bacillota</taxon>
        <taxon>Bacilli</taxon>
        <taxon>Bacillales</taxon>
        <taxon>Bacillaceae</taxon>
        <taxon>Piscibacillus</taxon>
    </lineage>
</organism>
<dbReference type="EMBL" id="FOES01000057">
    <property type="protein sequence ID" value="SER19463.1"/>
    <property type="molecule type" value="Genomic_DNA"/>
</dbReference>
<gene>
    <name evidence="1" type="ORF">SAMN05216362_15716</name>
</gene>
<dbReference type="InterPro" id="IPR012347">
    <property type="entry name" value="Ferritin-like"/>
</dbReference>
<dbReference type="AlphaFoldDB" id="A0A1H9M8K3"/>
<keyword evidence="2" id="KW-1185">Reference proteome</keyword>
<accession>A0A1H9M8K3</accession>
<sequence length="337" mass="38626">MGTNGLNNLTAAETTNLWNTYLNDTAAICQLNHQLQHVEDSGIKEVLQRSLEISESRVEKIKVFFNQENYPIPNGFNLQEDVDPTAPRLFTDVYYITTVHQMGKIGVNYFSNALNSAAREDVFSFFHNSIEESIELVDRTKSVLLNKGLYQRSPYLPIPSHSEYIEDEGFISGYFKEKRPLTGSEIMNFYANYERNALGAVTMMGYSQVTKNREVAEFFLRGKEIANKHCEIFGSYLKKFDVPEPMTWHAEVTDSTAYVYSDRKMMFYTCALIGLSISYYGSAVASNPRRDIGLNYSRLLTELLKYADDGARIMIKNGWMEEPPRSIDREELSKKNK</sequence>
<dbReference type="InterPro" id="IPR021617">
    <property type="entry name" value="DUF3231"/>
</dbReference>